<gene>
    <name evidence="1" type="ORF">METZ01_LOCUS254086</name>
</gene>
<accession>A0A382IPQ0</accession>
<dbReference type="PROSITE" id="PS51257">
    <property type="entry name" value="PROKAR_LIPOPROTEIN"/>
    <property type="match status" value="1"/>
</dbReference>
<dbReference type="AlphaFoldDB" id="A0A382IPQ0"/>
<evidence type="ECO:0000313" key="1">
    <source>
        <dbReference type="EMBL" id="SVC01232.1"/>
    </source>
</evidence>
<reference evidence="1" key="1">
    <citation type="submission" date="2018-05" db="EMBL/GenBank/DDBJ databases">
        <authorList>
            <person name="Lanie J.A."/>
            <person name="Ng W.-L."/>
            <person name="Kazmierczak K.M."/>
            <person name="Andrzejewski T.M."/>
            <person name="Davidsen T.M."/>
            <person name="Wayne K.J."/>
            <person name="Tettelin H."/>
            <person name="Glass J.I."/>
            <person name="Rusch D."/>
            <person name="Podicherti R."/>
            <person name="Tsui H.-C.T."/>
            <person name="Winkler M.E."/>
        </authorList>
    </citation>
    <scope>NUCLEOTIDE SEQUENCE</scope>
</reference>
<protein>
    <submittedName>
        <fullName evidence="1">Uncharacterized protein</fullName>
    </submittedName>
</protein>
<proteinExistence type="predicted"/>
<name>A0A382IPQ0_9ZZZZ</name>
<sequence>MRPKSIIILFTLLFFYSCQKDTE</sequence>
<organism evidence="1">
    <name type="scientific">marine metagenome</name>
    <dbReference type="NCBI Taxonomy" id="408172"/>
    <lineage>
        <taxon>unclassified sequences</taxon>
        <taxon>metagenomes</taxon>
        <taxon>ecological metagenomes</taxon>
    </lineage>
</organism>
<feature type="non-terminal residue" evidence="1">
    <location>
        <position position="23"/>
    </location>
</feature>
<dbReference type="EMBL" id="UINC01068532">
    <property type="protein sequence ID" value="SVC01232.1"/>
    <property type="molecule type" value="Genomic_DNA"/>
</dbReference>